<dbReference type="Pfam" id="PF01156">
    <property type="entry name" value="IU_nuc_hydro"/>
    <property type="match status" value="1"/>
</dbReference>
<protein>
    <submittedName>
        <fullName evidence="3">Inosine-uridine preferring nucleoside hydrolase</fullName>
    </submittedName>
</protein>
<dbReference type="RefSeq" id="WP_146520077.1">
    <property type="nucleotide sequence ID" value="NZ_CP151726.1"/>
</dbReference>
<feature type="domain" description="Inosine/uridine-preferring nucleoside hydrolase" evidence="2">
    <location>
        <begin position="28"/>
        <end position="285"/>
    </location>
</feature>
<feature type="signal peptide" evidence="1">
    <location>
        <begin position="1"/>
        <end position="19"/>
    </location>
</feature>
<dbReference type="EMBL" id="SJPN01000003">
    <property type="protein sequence ID" value="TWU04706.1"/>
    <property type="molecule type" value="Genomic_DNA"/>
</dbReference>
<evidence type="ECO:0000256" key="1">
    <source>
        <dbReference type="SAM" id="SignalP"/>
    </source>
</evidence>
<dbReference type="PANTHER" id="PTHR43264:SF1">
    <property type="entry name" value="INOSINE_URIDINE-PREFERRING NUCLEOSIDE HYDROLASE DOMAIN-CONTAINING PROTEIN"/>
    <property type="match status" value="1"/>
</dbReference>
<dbReference type="GO" id="GO:0016799">
    <property type="term" value="F:hydrolase activity, hydrolyzing N-glycosyl compounds"/>
    <property type="evidence" value="ECO:0007669"/>
    <property type="project" value="InterPro"/>
</dbReference>
<dbReference type="PANTHER" id="PTHR43264">
    <property type="match status" value="1"/>
</dbReference>
<evidence type="ECO:0000259" key="2">
    <source>
        <dbReference type="Pfam" id="PF01156"/>
    </source>
</evidence>
<dbReference type="AlphaFoldDB" id="A0A5C6B096"/>
<keyword evidence="4" id="KW-1185">Reference proteome</keyword>
<comment type="caution">
    <text evidence="3">The sequence shown here is derived from an EMBL/GenBank/DDBJ whole genome shotgun (WGS) entry which is preliminary data.</text>
</comment>
<dbReference type="InterPro" id="IPR036452">
    <property type="entry name" value="Ribo_hydro-like"/>
</dbReference>
<dbReference type="SUPFAM" id="SSF53590">
    <property type="entry name" value="Nucleoside hydrolase"/>
    <property type="match status" value="1"/>
</dbReference>
<reference evidence="3 4" key="1">
    <citation type="submission" date="2019-02" db="EMBL/GenBank/DDBJ databases">
        <title>Deep-cultivation of Planctomycetes and their phenomic and genomic characterization uncovers novel biology.</title>
        <authorList>
            <person name="Wiegand S."/>
            <person name="Jogler M."/>
            <person name="Boedeker C."/>
            <person name="Pinto D."/>
            <person name="Vollmers J."/>
            <person name="Rivas-Marin E."/>
            <person name="Kohn T."/>
            <person name="Peeters S.H."/>
            <person name="Heuer A."/>
            <person name="Rast P."/>
            <person name="Oberbeckmann S."/>
            <person name="Bunk B."/>
            <person name="Jeske O."/>
            <person name="Meyerdierks A."/>
            <person name="Storesund J.E."/>
            <person name="Kallscheuer N."/>
            <person name="Luecker S."/>
            <person name="Lage O.M."/>
            <person name="Pohl T."/>
            <person name="Merkel B.J."/>
            <person name="Hornburger P."/>
            <person name="Mueller R.-W."/>
            <person name="Bruemmer F."/>
            <person name="Labrenz M."/>
            <person name="Spormann A.M."/>
            <person name="Op Den Camp H."/>
            <person name="Overmann J."/>
            <person name="Amann R."/>
            <person name="Jetten M.S.M."/>
            <person name="Mascher T."/>
            <person name="Medema M.H."/>
            <person name="Devos D.P."/>
            <person name="Kaster A.-K."/>
            <person name="Ovreas L."/>
            <person name="Rohde M."/>
            <person name="Galperin M.Y."/>
            <person name="Jogler C."/>
        </authorList>
    </citation>
    <scope>NUCLEOTIDE SEQUENCE [LARGE SCALE GENOMIC DNA]</scope>
    <source>
        <strain evidence="3 4">Pla52n</strain>
    </source>
</reference>
<evidence type="ECO:0000313" key="3">
    <source>
        <dbReference type="EMBL" id="TWU04706.1"/>
    </source>
</evidence>
<proteinExistence type="predicted"/>
<feature type="chain" id="PRO_5023032394" evidence="1">
    <location>
        <begin position="20"/>
        <end position="344"/>
    </location>
</feature>
<keyword evidence="3" id="KW-0378">Hydrolase</keyword>
<dbReference type="OrthoDB" id="209323at2"/>
<organism evidence="3 4">
    <name type="scientific">Stieleria varia</name>
    <dbReference type="NCBI Taxonomy" id="2528005"/>
    <lineage>
        <taxon>Bacteria</taxon>
        <taxon>Pseudomonadati</taxon>
        <taxon>Planctomycetota</taxon>
        <taxon>Planctomycetia</taxon>
        <taxon>Pirellulales</taxon>
        <taxon>Pirellulaceae</taxon>
        <taxon>Stieleria</taxon>
    </lineage>
</organism>
<name>A0A5C6B096_9BACT</name>
<accession>A0A5C6B096</accession>
<sequence length="344" mass="37439" precursor="true">MRCLLALSLCFFVCLHVIAQDGSAPVPLIFDTDIGNDCDDVLALGMIHALQSRGECELLAVTTTKDHELAAPFVDCVNTFYGRGGIPIGVCRSGVTPEPGKFNVLAEAMDNGKLRYPHDLMSGKDAPDAVALLRDVLAGADDGSVVICQVGFSTNLANLLTSPADKHSPLAGTDLVKQKVRLLSIMAGAFTQIENDKGELYDHKEYNVVKDLPAATKLCEKWPTPIVWSGFEIGRNLRYPHQSILSDYRYVKHHPLPEAYTLYIPPPHDRPTWDLTSVLYAVRPEAGYFDLSADGNVSVGADGLTTFNAMPGGRDRHLIIREDQKPRVVEALTLLSSQPPTSGD</sequence>
<dbReference type="InterPro" id="IPR001910">
    <property type="entry name" value="Inosine/uridine_hydrolase_dom"/>
</dbReference>
<dbReference type="CDD" id="cd02652">
    <property type="entry name" value="nuc_hydro_2"/>
    <property type="match status" value="1"/>
</dbReference>
<dbReference type="Gene3D" id="3.90.245.10">
    <property type="entry name" value="Ribonucleoside hydrolase-like"/>
    <property type="match status" value="1"/>
</dbReference>
<dbReference type="Proteomes" id="UP000320176">
    <property type="component" value="Unassembled WGS sequence"/>
</dbReference>
<keyword evidence="1" id="KW-0732">Signal</keyword>
<gene>
    <name evidence="3" type="ORF">Pla52n_27480</name>
</gene>
<evidence type="ECO:0000313" key="4">
    <source>
        <dbReference type="Proteomes" id="UP000320176"/>
    </source>
</evidence>